<accession>A0A251TXS3</accession>
<dbReference type="Proteomes" id="UP000215914">
    <property type="component" value="Chromosome 9"/>
</dbReference>
<proteinExistence type="predicted"/>
<evidence type="ECO:0000313" key="1">
    <source>
        <dbReference type="EMBL" id="OTG15935.1"/>
    </source>
</evidence>
<reference evidence="2" key="1">
    <citation type="journal article" date="2017" name="Nature">
        <title>The sunflower genome provides insights into oil metabolism, flowering and Asterid evolution.</title>
        <authorList>
            <person name="Badouin H."/>
            <person name="Gouzy J."/>
            <person name="Grassa C.J."/>
            <person name="Murat F."/>
            <person name="Staton S.E."/>
            <person name="Cottret L."/>
            <person name="Lelandais-Briere C."/>
            <person name="Owens G.L."/>
            <person name="Carrere S."/>
            <person name="Mayjonade B."/>
            <person name="Legrand L."/>
            <person name="Gill N."/>
            <person name="Kane N.C."/>
            <person name="Bowers J.E."/>
            <person name="Hubner S."/>
            <person name="Bellec A."/>
            <person name="Berard A."/>
            <person name="Berges H."/>
            <person name="Blanchet N."/>
            <person name="Boniface M.C."/>
            <person name="Brunel D."/>
            <person name="Catrice O."/>
            <person name="Chaidir N."/>
            <person name="Claudel C."/>
            <person name="Donnadieu C."/>
            <person name="Faraut T."/>
            <person name="Fievet G."/>
            <person name="Helmstetter N."/>
            <person name="King M."/>
            <person name="Knapp S.J."/>
            <person name="Lai Z."/>
            <person name="Le Paslier M.C."/>
            <person name="Lippi Y."/>
            <person name="Lorenzon L."/>
            <person name="Mandel J.R."/>
            <person name="Marage G."/>
            <person name="Marchand G."/>
            <person name="Marquand E."/>
            <person name="Bret-Mestries E."/>
            <person name="Morien E."/>
            <person name="Nambeesan S."/>
            <person name="Nguyen T."/>
            <person name="Pegot-Espagnet P."/>
            <person name="Pouilly N."/>
            <person name="Raftis F."/>
            <person name="Sallet E."/>
            <person name="Schiex T."/>
            <person name="Thomas J."/>
            <person name="Vandecasteele C."/>
            <person name="Vares D."/>
            <person name="Vear F."/>
            <person name="Vautrin S."/>
            <person name="Crespi M."/>
            <person name="Mangin B."/>
            <person name="Burke J.M."/>
            <person name="Salse J."/>
            <person name="Munos S."/>
            <person name="Vincourt P."/>
            <person name="Rieseberg L.H."/>
            <person name="Langlade N.B."/>
        </authorList>
    </citation>
    <scope>NUCLEOTIDE SEQUENCE [LARGE SCALE GENOMIC DNA]</scope>
    <source>
        <strain evidence="2">cv. SF193</strain>
    </source>
</reference>
<name>A0A251TXS3_HELAN</name>
<protein>
    <submittedName>
        <fullName evidence="1">Uncharacterized protein</fullName>
    </submittedName>
</protein>
<sequence length="83" mass="9551">MLVEPYTHTSRPTLLLSLLLISPQPQFESLESPENSGLRRRYVGLESSLFDQNLKFLGNEATCFLHCSRCLGYFCLTIQYLLH</sequence>
<gene>
    <name evidence="1" type="ORF">HannXRQ_Chr09g0265891</name>
</gene>
<dbReference type="AlphaFoldDB" id="A0A251TXS3"/>
<evidence type="ECO:0000313" key="2">
    <source>
        <dbReference type="Proteomes" id="UP000215914"/>
    </source>
</evidence>
<keyword evidence="2" id="KW-1185">Reference proteome</keyword>
<dbReference type="InParanoid" id="A0A251TXS3"/>
<organism evidence="1 2">
    <name type="scientific">Helianthus annuus</name>
    <name type="common">Common sunflower</name>
    <dbReference type="NCBI Taxonomy" id="4232"/>
    <lineage>
        <taxon>Eukaryota</taxon>
        <taxon>Viridiplantae</taxon>
        <taxon>Streptophyta</taxon>
        <taxon>Embryophyta</taxon>
        <taxon>Tracheophyta</taxon>
        <taxon>Spermatophyta</taxon>
        <taxon>Magnoliopsida</taxon>
        <taxon>eudicotyledons</taxon>
        <taxon>Gunneridae</taxon>
        <taxon>Pentapetalae</taxon>
        <taxon>asterids</taxon>
        <taxon>campanulids</taxon>
        <taxon>Asterales</taxon>
        <taxon>Asteraceae</taxon>
        <taxon>Asteroideae</taxon>
        <taxon>Heliantheae alliance</taxon>
        <taxon>Heliantheae</taxon>
        <taxon>Helianthus</taxon>
    </lineage>
</organism>
<dbReference type="EMBL" id="CM007898">
    <property type="protein sequence ID" value="OTG15935.1"/>
    <property type="molecule type" value="Genomic_DNA"/>
</dbReference>